<dbReference type="RefSeq" id="WP_263337898.1">
    <property type="nucleotide sequence ID" value="NZ_JAOVQO010000014.1"/>
</dbReference>
<protein>
    <recommendedName>
        <fullName evidence="3">Restriction alleviation protein Lar</fullName>
    </recommendedName>
</protein>
<comment type="caution">
    <text evidence="1">The sequence shown here is derived from an EMBL/GenBank/DDBJ whole genome shotgun (WGS) entry which is preliminary data.</text>
</comment>
<organism evidence="1 2">
    <name type="scientific">Albidovulum salinarum</name>
    <dbReference type="NCBI Taxonomy" id="2984153"/>
    <lineage>
        <taxon>Bacteria</taxon>
        <taxon>Pseudomonadati</taxon>
        <taxon>Pseudomonadota</taxon>
        <taxon>Alphaproteobacteria</taxon>
        <taxon>Rhodobacterales</taxon>
        <taxon>Paracoccaceae</taxon>
        <taxon>Albidovulum</taxon>
    </lineage>
</organism>
<sequence>MTIDEDTGEDVVCPICGAAEYWDCGHLVGSFDRSFCECQGGAIYDRQGEFSSIIEDIFLSHLQNGSEPGLKYDAFPELWESAKCNYAPDDDYVDLDGDILQRFLIEVLENAGAHEGPGSLIDPGGPGMTSSMSLLFAECPSEVVARALDRISVALKNELQDAPPYVDHILLWDRDPVVRTSDGRWFIDGQNGWWQTEITEITFSMNPGWFYDTKDPEGWKKCLHSESDIAEVERLVAKKDADR</sequence>
<keyword evidence="2" id="KW-1185">Reference proteome</keyword>
<dbReference type="Proteomes" id="UP001209535">
    <property type="component" value="Unassembled WGS sequence"/>
</dbReference>
<dbReference type="EMBL" id="JAOVQO010000014">
    <property type="protein sequence ID" value="MCU9849328.1"/>
    <property type="molecule type" value="Genomic_DNA"/>
</dbReference>
<accession>A0ABT2X5V9</accession>
<name>A0ABT2X5V9_9RHOB</name>
<proteinExistence type="predicted"/>
<evidence type="ECO:0000313" key="2">
    <source>
        <dbReference type="Proteomes" id="UP001209535"/>
    </source>
</evidence>
<reference evidence="1 2" key="1">
    <citation type="submission" date="2022-10" db="EMBL/GenBank/DDBJ databases">
        <title>Defluviimonas sp. nov., isolated from ocean surface sediments.</title>
        <authorList>
            <person name="He W."/>
            <person name="Wang L."/>
            <person name="Zhang D.-F."/>
        </authorList>
    </citation>
    <scope>NUCLEOTIDE SEQUENCE [LARGE SCALE GENOMIC DNA]</scope>
    <source>
        <strain evidence="1 2">WL0024</strain>
    </source>
</reference>
<gene>
    <name evidence="1" type="ORF">OEZ60_15095</name>
</gene>
<evidence type="ECO:0008006" key="3">
    <source>
        <dbReference type="Google" id="ProtNLM"/>
    </source>
</evidence>
<evidence type="ECO:0000313" key="1">
    <source>
        <dbReference type="EMBL" id="MCU9849328.1"/>
    </source>
</evidence>